<keyword evidence="1" id="KW-0560">Oxidoreductase</keyword>
<evidence type="ECO:0000259" key="2">
    <source>
        <dbReference type="Pfam" id="PF00171"/>
    </source>
</evidence>
<dbReference type="GO" id="GO:0016491">
    <property type="term" value="F:oxidoreductase activity"/>
    <property type="evidence" value="ECO:0007669"/>
    <property type="project" value="UniProtKB-KW"/>
</dbReference>
<evidence type="ECO:0000313" key="4">
    <source>
        <dbReference type="EMBL" id="VWB23938.1"/>
    </source>
</evidence>
<proteinExistence type="predicted"/>
<gene>
    <name evidence="4" type="ORF">BLA24064_00967</name>
    <name evidence="3" type="ORF">F7R21_01530</name>
</gene>
<dbReference type="Pfam" id="PF00171">
    <property type="entry name" value="Aldedh"/>
    <property type="match status" value="1"/>
</dbReference>
<dbReference type="EMBL" id="CABVPL010000004">
    <property type="protein sequence ID" value="VWB23938.1"/>
    <property type="molecule type" value="Genomic_DNA"/>
</dbReference>
<reference evidence="4 6" key="2">
    <citation type="submission" date="2019-09" db="EMBL/GenBank/DDBJ databases">
        <authorList>
            <person name="Depoorter E."/>
        </authorList>
    </citation>
    <scope>NUCLEOTIDE SEQUENCE [LARGE SCALE GENOMIC DNA]</scope>
    <source>
        <strain evidence="4">LMG 24064</strain>
    </source>
</reference>
<reference evidence="3 5" key="1">
    <citation type="submission" date="2019-09" db="EMBL/GenBank/DDBJ databases">
        <title>Draft genome sequences of 48 bacterial type strains from the CCUG.</title>
        <authorList>
            <person name="Tunovic T."/>
            <person name="Pineiro-Iglesias B."/>
            <person name="Unosson C."/>
            <person name="Inganas E."/>
            <person name="Ohlen M."/>
            <person name="Cardew S."/>
            <person name="Jensie-Markopoulos S."/>
            <person name="Salva-Serra F."/>
            <person name="Jaen-Luchoro D."/>
            <person name="Karlsson R."/>
            <person name="Svensson-Stadler L."/>
            <person name="Chun J."/>
            <person name="Moore E."/>
        </authorList>
    </citation>
    <scope>NUCLEOTIDE SEQUENCE [LARGE SCALE GENOMIC DNA]</scope>
    <source>
        <strain evidence="3 5">CCUG 54555</strain>
    </source>
</reference>
<dbReference type="OrthoDB" id="6187633at2"/>
<dbReference type="InterPro" id="IPR016162">
    <property type="entry name" value="Ald_DH_N"/>
</dbReference>
<evidence type="ECO:0000313" key="6">
    <source>
        <dbReference type="Proteomes" id="UP000494222"/>
    </source>
</evidence>
<keyword evidence="5" id="KW-1185">Reference proteome</keyword>
<dbReference type="Proteomes" id="UP000494222">
    <property type="component" value="Unassembled WGS sequence"/>
</dbReference>
<dbReference type="InterPro" id="IPR016161">
    <property type="entry name" value="Ald_DH/histidinol_DH"/>
</dbReference>
<evidence type="ECO:0000256" key="1">
    <source>
        <dbReference type="ARBA" id="ARBA00023002"/>
    </source>
</evidence>
<dbReference type="InterPro" id="IPR015590">
    <property type="entry name" value="Aldehyde_DH_dom"/>
</dbReference>
<dbReference type="PANTHER" id="PTHR11699">
    <property type="entry name" value="ALDEHYDE DEHYDROGENASE-RELATED"/>
    <property type="match status" value="1"/>
</dbReference>
<dbReference type="GeneID" id="99788235"/>
<accession>A0A6H9T5D5</accession>
<dbReference type="SUPFAM" id="SSF53720">
    <property type="entry name" value="ALDH-like"/>
    <property type="match status" value="1"/>
</dbReference>
<feature type="domain" description="Aldehyde dehydrogenase" evidence="2">
    <location>
        <begin position="17"/>
        <end position="128"/>
    </location>
</feature>
<dbReference type="AlphaFoldDB" id="A0A6H9T5D5"/>
<dbReference type="Gene3D" id="3.40.605.10">
    <property type="entry name" value="Aldehyde Dehydrogenase, Chain A, domain 1"/>
    <property type="match status" value="1"/>
</dbReference>
<name>A0A6H9T5D5_9BURK</name>
<organism evidence="3 5">
    <name type="scientific">Burkholderia latens</name>
    <dbReference type="NCBI Taxonomy" id="488446"/>
    <lineage>
        <taxon>Bacteria</taxon>
        <taxon>Pseudomonadati</taxon>
        <taxon>Pseudomonadota</taxon>
        <taxon>Betaproteobacteria</taxon>
        <taxon>Burkholderiales</taxon>
        <taxon>Burkholderiaceae</taxon>
        <taxon>Burkholderia</taxon>
        <taxon>Burkholderia cepacia complex</taxon>
    </lineage>
</organism>
<dbReference type="Proteomes" id="UP000430232">
    <property type="component" value="Unassembled WGS sequence"/>
</dbReference>
<evidence type="ECO:0000313" key="5">
    <source>
        <dbReference type="Proteomes" id="UP000430232"/>
    </source>
</evidence>
<evidence type="ECO:0000313" key="3">
    <source>
        <dbReference type="EMBL" id="KAB0644510.1"/>
    </source>
</evidence>
<dbReference type="EMBL" id="VZOJ01000002">
    <property type="protein sequence ID" value="KAB0644510.1"/>
    <property type="molecule type" value="Genomic_DNA"/>
</dbReference>
<sequence length="130" mass="14541">MERYRHYIDAERCEPASGEWFESESPFTGQPWAEVARGNAADVDRAVNAAHRAFTSGNWPALGASARGLLLHRLGDRLAEEAARLAGIEVRDNGKLYSEMHAQLNYLPQWFYYYGGLADKVQGSVIPLDK</sequence>
<protein>
    <submittedName>
        <fullName evidence="3">Aldehyde dehydrogenase family protein</fullName>
    </submittedName>
    <submittedName>
        <fullName evidence="4">Carnitine dehydratase</fullName>
    </submittedName>
</protein>
<dbReference type="RefSeq" id="WP_151062543.1">
    <property type="nucleotide sequence ID" value="NZ_CABVPL010000004.1"/>
</dbReference>